<dbReference type="InterPro" id="IPR051154">
    <property type="entry name" value="Prespore-cell_inducing_factor"/>
</dbReference>
<gene>
    <name evidence="2" type="ORF">H9738_12755</name>
</gene>
<evidence type="ECO:0000313" key="3">
    <source>
        <dbReference type="Proteomes" id="UP000824230"/>
    </source>
</evidence>
<organism evidence="2 3">
    <name type="scientific">Candidatus Blautia pullistercoris</name>
    <dbReference type="NCBI Taxonomy" id="2838499"/>
    <lineage>
        <taxon>Bacteria</taxon>
        <taxon>Bacillati</taxon>
        <taxon>Bacillota</taxon>
        <taxon>Clostridia</taxon>
        <taxon>Lachnospirales</taxon>
        <taxon>Lachnospiraceae</taxon>
        <taxon>Blautia</taxon>
    </lineage>
</organism>
<dbReference type="Proteomes" id="UP000824230">
    <property type="component" value="Unassembled WGS sequence"/>
</dbReference>
<evidence type="ECO:0000313" key="2">
    <source>
        <dbReference type="EMBL" id="HIX38715.1"/>
    </source>
</evidence>
<sequence length="834" mass="92568">EQPAETPEEILPEEVISEAAELKQEFTDENGNVTQTVTAYVPEGAFQATADQISMEVSLLDTDDTNYIKGMMEELLPENYYLDGYVLYQIDFKVNGEITQPAKAVTISMTGNDLAVEDVQKAHVFYYDPEDPEVEDDEDQLTEVIQKDQLIKSLEESGESTENIEDYDYSEIAVNEGNAETIAVKGWESTIYGCYVEKEAEPVTLEGSAEDIHVTLTGPASSFPDEGELTLSVKEVNKKTDKLAEKAVEEQAEKEDLEVVNYTALDITILKDGEEIQPLGPVNVTFTKEEKEEKEKSKDAKPDQIKVFHVDEETGKAQDMEATESEEGKVEIETDHFSVYVVVDLDQLGGQIELTVQHWATVNQLTGVDGTDGLNESAGPDGVPGNATASLESENVFTSIYTDDVLKLDNTLKKNIEELSKVLLASADKENKNYELSEIWFLKDGKSTDSTNRDDWTIYQASSDKTVNLKKDTTVRLVYNPLSHGSSLAQDVTFYDYDVTDGKRYNANGQEDPNGNYLNTTDKGINSDSNYNGGNEYNRLAVGMNSTWVDHKYHNAKSQNGTGVILNWSGGLADDAKKGIVTGINADGPIYNGVVAPQLFNATPQTGKTVINGYQLHFSQVGDTYTLSSVTNASDDTVLSNLETLREIWDGKTNGIARHIFSNNFWPLDGEKHDNQDPLLGGSTAYKVKKVHTSTGVKDVSPSDDGQAHNWLFGMRYSFEFTLGDYTGPLNFYFRGDDDFWLFVDGVLRTDLGGIHSSVGANLDLSQCIDMSDRTKTHRIEILYTERGCFGSTCYMQFTIPNVKPVEFEPEVEKTTVTVEKNWEDFNNPNRPAS</sequence>
<dbReference type="EMBL" id="DXFG01000291">
    <property type="protein sequence ID" value="HIX38715.1"/>
    <property type="molecule type" value="Genomic_DNA"/>
</dbReference>
<evidence type="ECO:0000259" key="1">
    <source>
        <dbReference type="PROSITE" id="PS51820"/>
    </source>
</evidence>
<dbReference type="PROSITE" id="PS51820">
    <property type="entry name" value="PA14"/>
    <property type="match status" value="1"/>
</dbReference>
<protein>
    <submittedName>
        <fullName evidence="2">Fibro-slime domain-containing protein</fullName>
    </submittedName>
</protein>
<comment type="caution">
    <text evidence="2">The sequence shown here is derived from an EMBL/GenBank/DDBJ whole genome shotgun (WGS) entry which is preliminary data.</text>
</comment>
<proteinExistence type="predicted"/>
<dbReference type="AlphaFoldDB" id="A0A9D1VNS7"/>
<accession>A0A9D1VNS7</accession>
<dbReference type="InterPro" id="IPR037524">
    <property type="entry name" value="PA14/GLEYA"/>
</dbReference>
<dbReference type="GO" id="GO:0005576">
    <property type="term" value="C:extracellular region"/>
    <property type="evidence" value="ECO:0007669"/>
    <property type="project" value="TreeGrafter"/>
</dbReference>
<name>A0A9D1VNS7_9FIRM</name>
<feature type="non-terminal residue" evidence="2">
    <location>
        <position position="834"/>
    </location>
</feature>
<feature type="non-terminal residue" evidence="2">
    <location>
        <position position="1"/>
    </location>
</feature>
<dbReference type="InterPro" id="IPR011874">
    <property type="entry name" value="Fibro_Slime"/>
</dbReference>
<reference evidence="2" key="1">
    <citation type="journal article" date="2021" name="PeerJ">
        <title>Extensive microbial diversity within the chicken gut microbiome revealed by metagenomics and culture.</title>
        <authorList>
            <person name="Gilroy R."/>
            <person name="Ravi A."/>
            <person name="Getino M."/>
            <person name="Pursley I."/>
            <person name="Horton D.L."/>
            <person name="Alikhan N.F."/>
            <person name="Baker D."/>
            <person name="Gharbi K."/>
            <person name="Hall N."/>
            <person name="Watson M."/>
            <person name="Adriaenssens E.M."/>
            <person name="Foster-Nyarko E."/>
            <person name="Jarju S."/>
            <person name="Secka A."/>
            <person name="Antonio M."/>
            <person name="Oren A."/>
            <person name="Chaudhuri R.R."/>
            <person name="La Ragione R."/>
            <person name="Hildebrand F."/>
            <person name="Pallen M.J."/>
        </authorList>
    </citation>
    <scope>NUCLEOTIDE SEQUENCE</scope>
    <source>
        <strain evidence="2">ChiHjej12B11-1927</strain>
    </source>
</reference>
<dbReference type="PANTHER" id="PTHR31137">
    <property type="entry name" value="PROTEIN PSIB-RELATED-RELATED"/>
    <property type="match status" value="1"/>
</dbReference>
<dbReference type="NCBIfam" id="TIGR02148">
    <property type="entry name" value="Fibro_Slime"/>
    <property type="match status" value="1"/>
</dbReference>
<feature type="domain" description="PA14" evidence="1">
    <location>
        <begin position="663"/>
        <end position="813"/>
    </location>
</feature>
<reference evidence="2" key="2">
    <citation type="submission" date="2021-04" db="EMBL/GenBank/DDBJ databases">
        <authorList>
            <person name="Gilroy R."/>
        </authorList>
    </citation>
    <scope>NUCLEOTIDE SEQUENCE</scope>
    <source>
        <strain evidence="2">ChiHjej12B11-1927</strain>
    </source>
</reference>